<organism evidence="2 3">
    <name type="scientific">Olpidium bornovanus</name>
    <dbReference type="NCBI Taxonomy" id="278681"/>
    <lineage>
        <taxon>Eukaryota</taxon>
        <taxon>Fungi</taxon>
        <taxon>Fungi incertae sedis</taxon>
        <taxon>Olpidiomycota</taxon>
        <taxon>Olpidiomycotina</taxon>
        <taxon>Olpidiomycetes</taxon>
        <taxon>Olpidiales</taxon>
        <taxon>Olpidiaceae</taxon>
        <taxon>Olpidium</taxon>
    </lineage>
</organism>
<reference evidence="2 3" key="1">
    <citation type="journal article" name="Sci. Rep.">
        <title>Genome-scale phylogenetic analyses confirm Olpidium as the closest living zoosporic fungus to the non-flagellated, terrestrial fungi.</title>
        <authorList>
            <person name="Chang Y."/>
            <person name="Rochon D."/>
            <person name="Sekimoto S."/>
            <person name="Wang Y."/>
            <person name="Chovatia M."/>
            <person name="Sandor L."/>
            <person name="Salamov A."/>
            <person name="Grigoriev I.V."/>
            <person name="Stajich J.E."/>
            <person name="Spatafora J.W."/>
        </authorList>
    </citation>
    <scope>NUCLEOTIDE SEQUENCE [LARGE SCALE GENOMIC DNA]</scope>
    <source>
        <strain evidence="2">S191</strain>
    </source>
</reference>
<dbReference type="Pfam" id="PF13336">
    <property type="entry name" value="AcetylCoA_hyd_C"/>
    <property type="match status" value="1"/>
</dbReference>
<dbReference type="Gene3D" id="3.40.1080.20">
    <property type="entry name" value="Acetyl-CoA hydrolase/transferase C-terminal domain"/>
    <property type="match status" value="1"/>
</dbReference>
<proteinExistence type="predicted"/>
<dbReference type="InterPro" id="IPR046433">
    <property type="entry name" value="ActCoA_hydro"/>
</dbReference>
<dbReference type="AlphaFoldDB" id="A0A8H8DI25"/>
<dbReference type="Gene3D" id="3.30.750.70">
    <property type="entry name" value="4-hydroxybutyrate coenzyme like domains"/>
    <property type="match status" value="1"/>
</dbReference>
<accession>A0A8H8DI25</accession>
<evidence type="ECO:0000313" key="3">
    <source>
        <dbReference type="Proteomes" id="UP000673691"/>
    </source>
</evidence>
<dbReference type="Proteomes" id="UP000673691">
    <property type="component" value="Unassembled WGS sequence"/>
</dbReference>
<comment type="caution">
    <text evidence="2">The sequence shown here is derived from an EMBL/GenBank/DDBJ whole genome shotgun (WGS) entry which is preliminary data.</text>
</comment>
<protein>
    <submittedName>
        <fullName evidence="2">Acetyl-CoA hydrolase/transferase family protein</fullName>
    </submittedName>
</protein>
<dbReference type="OrthoDB" id="10250396at2759"/>
<evidence type="ECO:0000259" key="1">
    <source>
        <dbReference type="Pfam" id="PF13336"/>
    </source>
</evidence>
<dbReference type="InterPro" id="IPR026888">
    <property type="entry name" value="AcetylCoA_hyd_C"/>
</dbReference>
<dbReference type="InterPro" id="IPR038460">
    <property type="entry name" value="AcetylCoA_hyd_C_sf"/>
</dbReference>
<dbReference type="PANTHER" id="PTHR21432:SF20">
    <property type="entry name" value="ACETYL-COA HYDROLASE"/>
    <property type="match status" value="1"/>
</dbReference>
<dbReference type="GO" id="GO:0016787">
    <property type="term" value="F:hydrolase activity"/>
    <property type="evidence" value="ECO:0007669"/>
    <property type="project" value="UniProtKB-KW"/>
</dbReference>
<dbReference type="SUPFAM" id="SSF100950">
    <property type="entry name" value="NagB/RpiA/CoA transferase-like"/>
    <property type="match status" value="1"/>
</dbReference>
<gene>
    <name evidence="2" type="ORF">BJ554DRAFT_184</name>
</gene>
<keyword evidence="3" id="KW-1185">Reference proteome</keyword>
<feature type="domain" description="Acetyl-CoA hydrolase/transferase C-terminal" evidence="1">
    <location>
        <begin position="34"/>
        <end position="186"/>
    </location>
</feature>
<sequence length="215" mass="23391">MFQEGLIDLANKGVVTNMQKTFEQGRFVTSFVMGTQRVYDFVHDNPTVLFFDSSVTNNPAIIGSNSKVVAINSAVEVDFTGQVCADSVGTRHVSGVGGQIDFERGAALSPGGVPIIALPSRNRAGEPRIVPILRPGAGVITTRAHVHWVVTEWGAVNLFGMNMAQRAHAMVGLAHPDDRESLDKAAFERFKVERRFERFDAYPETTSQEAAEITG</sequence>
<dbReference type="EMBL" id="JAEFCI010006872">
    <property type="protein sequence ID" value="KAG5459414.1"/>
    <property type="molecule type" value="Genomic_DNA"/>
</dbReference>
<dbReference type="GO" id="GO:0008775">
    <property type="term" value="F:acetate CoA-transferase activity"/>
    <property type="evidence" value="ECO:0007669"/>
    <property type="project" value="InterPro"/>
</dbReference>
<keyword evidence="2" id="KW-0378">Hydrolase</keyword>
<evidence type="ECO:0000313" key="2">
    <source>
        <dbReference type="EMBL" id="KAG5459414.1"/>
    </source>
</evidence>
<dbReference type="InterPro" id="IPR037171">
    <property type="entry name" value="NagB/RpiA_transferase-like"/>
</dbReference>
<name>A0A8H8DI25_9FUNG</name>
<dbReference type="GO" id="GO:0006083">
    <property type="term" value="P:acetate metabolic process"/>
    <property type="evidence" value="ECO:0007669"/>
    <property type="project" value="InterPro"/>
</dbReference>
<dbReference type="PANTHER" id="PTHR21432">
    <property type="entry name" value="ACETYL-COA HYDROLASE-RELATED"/>
    <property type="match status" value="1"/>
</dbReference>